<evidence type="ECO:0000256" key="15">
    <source>
        <dbReference type="RuleBase" id="RU000461"/>
    </source>
</evidence>
<dbReference type="GO" id="GO:0005506">
    <property type="term" value="F:iron ion binding"/>
    <property type="evidence" value="ECO:0007669"/>
    <property type="project" value="InterPro"/>
</dbReference>
<dbReference type="InterPro" id="IPR001128">
    <property type="entry name" value="Cyt_P450"/>
</dbReference>
<keyword evidence="8" id="KW-0256">Endoplasmic reticulum</keyword>
<organism evidence="16 17">
    <name type="scientific">Lottia gigantea</name>
    <name type="common">Giant owl limpet</name>
    <dbReference type="NCBI Taxonomy" id="225164"/>
    <lineage>
        <taxon>Eukaryota</taxon>
        <taxon>Metazoa</taxon>
        <taxon>Spiralia</taxon>
        <taxon>Lophotrochozoa</taxon>
        <taxon>Mollusca</taxon>
        <taxon>Gastropoda</taxon>
        <taxon>Patellogastropoda</taxon>
        <taxon>Lottioidea</taxon>
        <taxon>Lottiidae</taxon>
        <taxon>Lottia</taxon>
    </lineage>
</organism>
<evidence type="ECO:0000256" key="7">
    <source>
        <dbReference type="ARBA" id="ARBA00022723"/>
    </source>
</evidence>
<keyword evidence="17" id="KW-1185">Reference proteome</keyword>
<dbReference type="PANTHER" id="PTHR24289">
    <property type="entry name" value="STEROID 17-ALPHA-HYDROXYLASE/17,20 LYASE"/>
    <property type="match status" value="1"/>
</dbReference>
<keyword evidence="9" id="KW-0492">Microsome</keyword>
<dbReference type="EMBL" id="KB202367">
    <property type="protein sequence ID" value="ESO90623.1"/>
    <property type="molecule type" value="Genomic_DNA"/>
</dbReference>
<dbReference type="GO" id="GO:0020037">
    <property type="term" value="F:heme binding"/>
    <property type="evidence" value="ECO:0007669"/>
    <property type="project" value="InterPro"/>
</dbReference>
<evidence type="ECO:0000256" key="8">
    <source>
        <dbReference type="ARBA" id="ARBA00022824"/>
    </source>
</evidence>
<dbReference type="Proteomes" id="UP000030746">
    <property type="component" value="Unassembled WGS sequence"/>
</dbReference>
<dbReference type="PANTHER" id="PTHR24289:SF21">
    <property type="entry name" value="CYTOCHROME P450 1A"/>
    <property type="match status" value="1"/>
</dbReference>
<evidence type="ECO:0000313" key="16">
    <source>
        <dbReference type="EMBL" id="ESO90623.1"/>
    </source>
</evidence>
<evidence type="ECO:0000256" key="9">
    <source>
        <dbReference type="ARBA" id="ARBA00022848"/>
    </source>
</evidence>
<dbReference type="InterPro" id="IPR017972">
    <property type="entry name" value="Cyt_P450_CS"/>
</dbReference>
<evidence type="ECO:0000256" key="13">
    <source>
        <dbReference type="ARBA" id="ARBA00023136"/>
    </source>
</evidence>
<keyword evidence="7 14" id="KW-0479">Metal-binding</keyword>
<reference evidence="16 17" key="1">
    <citation type="journal article" date="2013" name="Nature">
        <title>Insights into bilaterian evolution from three spiralian genomes.</title>
        <authorList>
            <person name="Simakov O."/>
            <person name="Marletaz F."/>
            <person name="Cho S.J."/>
            <person name="Edsinger-Gonzales E."/>
            <person name="Havlak P."/>
            <person name="Hellsten U."/>
            <person name="Kuo D.H."/>
            <person name="Larsson T."/>
            <person name="Lv J."/>
            <person name="Arendt D."/>
            <person name="Savage R."/>
            <person name="Osoegawa K."/>
            <person name="de Jong P."/>
            <person name="Grimwood J."/>
            <person name="Chapman J.A."/>
            <person name="Shapiro H."/>
            <person name="Aerts A."/>
            <person name="Otillar R.P."/>
            <person name="Terry A.Y."/>
            <person name="Boore J.L."/>
            <person name="Grigoriev I.V."/>
            <person name="Lindberg D.R."/>
            <person name="Seaver E.C."/>
            <person name="Weisblat D.A."/>
            <person name="Putnam N.H."/>
            <person name="Rokhsar D.S."/>
        </authorList>
    </citation>
    <scope>NUCLEOTIDE SEQUENCE [LARGE SCALE GENOMIC DNA]</scope>
</reference>
<evidence type="ECO:0000256" key="1">
    <source>
        <dbReference type="ARBA" id="ARBA00001971"/>
    </source>
</evidence>
<proteinExistence type="inferred from homology"/>
<name>V3ZH96_LOTGI</name>
<dbReference type="PRINTS" id="PR00385">
    <property type="entry name" value="P450"/>
</dbReference>
<evidence type="ECO:0000256" key="4">
    <source>
        <dbReference type="ARBA" id="ARBA00010617"/>
    </source>
</evidence>
<dbReference type="OMA" id="CIANMWA"/>
<dbReference type="FunFam" id="1.10.630.10:FF:000238">
    <property type="entry name" value="Cytochrome P450 2A6"/>
    <property type="match status" value="1"/>
</dbReference>
<dbReference type="CTD" id="20244302"/>
<keyword evidence="11 14" id="KW-0408">Iron</keyword>
<dbReference type="PROSITE" id="PS00086">
    <property type="entry name" value="CYTOCHROME_P450"/>
    <property type="match status" value="1"/>
</dbReference>
<evidence type="ECO:0000256" key="3">
    <source>
        <dbReference type="ARBA" id="ARBA00004406"/>
    </source>
</evidence>
<dbReference type="OrthoDB" id="1103324at2759"/>
<evidence type="ECO:0000256" key="10">
    <source>
        <dbReference type="ARBA" id="ARBA00023002"/>
    </source>
</evidence>
<keyword evidence="10 15" id="KW-0560">Oxidoreductase</keyword>
<evidence type="ECO:0000256" key="6">
    <source>
        <dbReference type="ARBA" id="ARBA00022617"/>
    </source>
</evidence>
<dbReference type="GO" id="GO:0004508">
    <property type="term" value="F:steroid 17-alpha-monooxygenase activity"/>
    <property type="evidence" value="ECO:0007669"/>
    <property type="project" value="TreeGrafter"/>
</dbReference>
<dbReference type="Pfam" id="PF00067">
    <property type="entry name" value="p450"/>
    <property type="match status" value="1"/>
</dbReference>
<evidence type="ECO:0000256" key="11">
    <source>
        <dbReference type="ARBA" id="ARBA00023004"/>
    </source>
</evidence>
<dbReference type="GeneID" id="20244302"/>
<dbReference type="GO" id="GO:0042448">
    <property type="term" value="P:progesterone metabolic process"/>
    <property type="evidence" value="ECO:0007669"/>
    <property type="project" value="TreeGrafter"/>
</dbReference>
<dbReference type="RefSeq" id="XP_009058622.1">
    <property type="nucleotide sequence ID" value="XM_009060374.1"/>
</dbReference>
<evidence type="ECO:0000313" key="17">
    <source>
        <dbReference type="Proteomes" id="UP000030746"/>
    </source>
</evidence>
<gene>
    <name evidence="16" type="ORF">LOTGIDRAFT_178826</name>
</gene>
<comment type="similarity">
    <text evidence="4 15">Belongs to the cytochrome P450 family.</text>
</comment>
<dbReference type="Gene3D" id="1.10.630.10">
    <property type="entry name" value="Cytochrome P450"/>
    <property type="match status" value="1"/>
</dbReference>
<keyword evidence="12 15" id="KW-0503">Monooxygenase</keyword>
<comment type="cofactor">
    <cofactor evidence="1 14">
        <name>heme</name>
        <dbReference type="ChEBI" id="CHEBI:30413"/>
    </cofactor>
</comment>
<dbReference type="GO" id="GO:0005789">
    <property type="term" value="C:endoplasmic reticulum membrane"/>
    <property type="evidence" value="ECO:0007669"/>
    <property type="project" value="UniProtKB-SubCell"/>
</dbReference>
<comment type="subcellular location">
    <subcellularLocation>
        <location evidence="3">Endoplasmic reticulum membrane</location>
        <topology evidence="3">Peripheral membrane protein</topology>
    </subcellularLocation>
    <subcellularLocation>
        <location evidence="2">Microsome membrane</location>
        <topology evidence="2">Peripheral membrane protein</topology>
    </subcellularLocation>
</comment>
<accession>V3ZH96</accession>
<dbReference type="KEGG" id="lgi:LOTGIDRAFT_178826"/>
<evidence type="ECO:0000256" key="12">
    <source>
        <dbReference type="ARBA" id="ARBA00023033"/>
    </source>
</evidence>
<evidence type="ECO:0000256" key="5">
    <source>
        <dbReference type="ARBA" id="ARBA00012109"/>
    </source>
</evidence>
<dbReference type="InterPro" id="IPR002401">
    <property type="entry name" value="Cyt_P450_E_grp-I"/>
</dbReference>
<sequence>MAITYFSDTSNLQASLATFVVTLIGAKIVLHLIQKDNAPPGPQGLPLLGYLPFFGEFPYKTFKKLRRQYGDIFSVQMGSFPAVVLNGRELIKEALVNRGDDFSGRPNFYSSQVCGPEALLLQYSDITVLHRKLATNYLQKFTEARHNPIEEMVNDEVRIASSEFADTNGKPFYPRDIIFQCVGSVIFQICYGRDVNIREENPSFVEFTKSSSDFTQFVASGNPVEVMPYLRYVMPWKVTKFKQIMKRLVSIRINQVKEIMKSYRPGHMRHLADGLISAYQEEKNKPDSVFTEQRVFKTLDEITGAGFESIATTLTWTVLMLAAHPEIQEKAHQEIERVIGKRQPKLMDKFELNYCQALVNEVMRFTNIVPLSFPHAATKDTELAGYTIRKGTVVIPNLHSISHDPELWGDPDTFRPDRYLDSNSLLDKSSVDKFSVFSIGRRKCLGETLARKELFLFTVGMLQHCKFTKPDHIKEYTFASCKLGHSNPRHLEQRVRRS</sequence>
<feature type="binding site" description="axial binding residue" evidence="14">
    <location>
        <position position="444"/>
    </location>
    <ligand>
        <name>heme</name>
        <dbReference type="ChEBI" id="CHEBI:30413"/>
    </ligand>
    <ligandPart>
        <name>Fe</name>
        <dbReference type="ChEBI" id="CHEBI:18248"/>
    </ligandPart>
</feature>
<dbReference type="InterPro" id="IPR036396">
    <property type="entry name" value="Cyt_P450_sf"/>
</dbReference>
<keyword evidence="6 14" id="KW-0349">Heme</keyword>
<keyword evidence="13" id="KW-0472">Membrane</keyword>
<dbReference type="STRING" id="225164.V3ZH96"/>
<evidence type="ECO:0000256" key="2">
    <source>
        <dbReference type="ARBA" id="ARBA00004174"/>
    </source>
</evidence>
<dbReference type="GO" id="GO:0042446">
    <property type="term" value="P:hormone biosynthetic process"/>
    <property type="evidence" value="ECO:0007669"/>
    <property type="project" value="TreeGrafter"/>
</dbReference>
<dbReference type="EC" id="1.14.14.1" evidence="5"/>
<dbReference type="AlphaFoldDB" id="V3ZH96"/>
<dbReference type="HOGENOM" id="CLU_001570_22_0_1"/>
<protein>
    <recommendedName>
        <fullName evidence="5">unspecific monooxygenase</fullName>
        <ecNumber evidence="5">1.14.14.1</ecNumber>
    </recommendedName>
</protein>
<evidence type="ECO:0000256" key="14">
    <source>
        <dbReference type="PIRSR" id="PIRSR602401-1"/>
    </source>
</evidence>
<dbReference type="PRINTS" id="PR00463">
    <property type="entry name" value="EP450I"/>
</dbReference>
<dbReference type="SUPFAM" id="SSF48264">
    <property type="entry name" value="Cytochrome P450"/>
    <property type="match status" value="1"/>
</dbReference>